<proteinExistence type="inferred from homology"/>
<reference evidence="5 6" key="1">
    <citation type="submission" date="2016-12" db="EMBL/GenBank/DDBJ databases">
        <authorList>
            <person name="Song W.-J."/>
            <person name="Kurnit D.M."/>
        </authorList>
    </citation>
    <scope>NUCLEOTIDE SEQUENCE [LARGE SCALE GENOMIC DNA]</scope>
    <source>
        <strain evidence="5 6">CGMCC 1.10808</strain>
    </source>
</reference>
<dbReference type="EMBL" id="FRDL01000001">
    <property type="protein sequence ID" value="SHN48686.1"/>
    <property type="molecule type" value="Genomic_DNA"/>
</dbReference>
<sequence length="357" mass="37646">MSPRRPRCAPRRAAPRPARGGPDAAAAPAAPAALSRRQALRGAAALGAAGLAAGALGGAAPLWAEARRAYALEPRQVAAGIWMIEGRREYFSAENGGAIVNCALIETDEGVLAVDLGPSLRYGEELRAAALRATGRPVFAALVTHQHPDHFMGAQAFADLPVLALAETQRQIALHGDSYADNMYRLLGDWMRGSEATPPNAVVEPGEVALGGRPFLALALSGHTPADLALLDRRTGTLIAGDLAFLDRAPTTPDADLDAWRRSIEQLAALDAAATLPGHGPIDPEGRALRQTRAYLDWLDGALRDGAERGLSMPELMAAPLPPEFAAMGVQPDEFARSVVHLYPAYERAAMPRADHG</sequence>
<dbReference type="GO" id="GO:0016787">
    <property type="term" value="F:hydrolase activity"/>
    <property type="evidence" value="ECO:0007669"/>
    <property type="project" value="UniProtKB-KW"/>
</dbReference>
<accession>A0A1M7RRG0</accession>
<dbReference type="STRING" id="1189325.SAMN04488119_102514"/>
<dbReference type="SMART" id="SM00849">
    <property type="entry name" value="Lactamase_B"/>
    <property type="match status" value="1"/>
</dbReference>
<dbReference type="CDD" id="cd16282">
    <property type="entry name" value="metallo-hydrolase-like_MBL-fold"/>
    <property type="match status" value="1"/>
</dbReference>
<dbReference type="SUPFAM" id="SSF56281">
    <property type="entry name" value="Metallo-hydrolase/oxidoreductase"/>
    <property type="match status" value="1"/>
</dbReference>
<feature type="region of interest" description="Disordered" evidence="2">
    <location>
        <begin position="1"/>
        <end position="28"/>
    </location>
</feature>
<keyword evidence="3" id="KW-0812">Transmembrane</keyword>
<name>A0A1M7RRG0_9RHOB</name>
<dbReference type="InterPro" id="IPR036866">
    <property type="entry name" value="RibonucZ/Hydroxyglut_hydro"/>
</dbReference>
<feature type="transmembrane region" description="Helical" evidence="3">
    <location>
        <begin position="43"/>
        <end position="64"/>
    </location>
</feature>
<dbReference type="NCBIfam" id="TIGR04558">
    <property type="entry name" value="SoxH_rel_PQQ_1"/>
    <property type="match status" value="1"/>
</dbReference>
<evidence type="ECO:0000313" key="6">
    <source>
        <dbReference type="Proteomes" id="UP000184066"/>
    </source>
</evidence>
<dbReference type="Proteomes" id="UP000184066">
    <property type="component" value="Unassembled WGS sequence"/>
</dbReference>
<evidence type="ECO:0000313" key="5">
    <source>
        <dbReference type="EMBL" id="SHN48686.1"/>
    </source>
</evidence>
<keyword evidence="3" id="KW-0472">Membrane</keyword>
<dbReference type="InterPro" id="IPR030811">
    <property type="entry name" value="SoxH-rel_PQQ_1"/>
</dbReference>
<dbReference type="AlphaFoldDB" id="A0A1M7RRG0"/>
<dbReference type="GO" id="GO:0017001">
    <property type="term" value="P:antibiotic catabolic process"/>
    <property type="evidence" value="ECO:0007669"/>
    <property type="project" value="UniProtKB-ARBA"/>
</dbReference>
<feature type="compositionally biased region" description="Basic residues" evidence="2">
    <location>
        <begin position="1"/>
        <end position="14"/>
    </location>
</feature>
<evidence type="ECO:0000259" key="4">
    <source>
        <dbReference type="SMART" id="SM00849"/>
    </source>
</evidence>
<dbReference type="PANTHER" id="PTHR42951:SF4">
    <property type="entry name" value="ACYL-COENZYME A THIOESTERASE MBLAC2"/>
    <property type="match status" value="1"/>
</dbReference>
<feature type="domain" description="Metallo-beta-lactamase" evidence="4">
    <location>
        <begin position="99"/>
        <end position="279"/>
    </location>
</feature>
<evidence type="ECO:0000256" key="1">
    <source>
        <dbReference type="ARBA" id="ARBA00005250"/>
    </source>
</evidence>
<protein>
    <submittedName>
        <fullName evidence="5">Quinoprotein relay system zinc metallohydrolase 1</fullName>
    </submittedName>
</protein>
<keyword evidence="5" id="KW-0378">Hydrolase</keyword>
<dbReference type="Gene3D" id="3.60.15.10">
    <property type="entry name" value="Ribonuclease Z/Hydroxyacylglutathione hydrolase-like"/>
    <property type="match status" value="1"/>
</dbReference>
<dbReference type="OrthoDB" id="7253658at2"/>
<dbReference type="Pfam" id="PF00753">
    <property type="entry name" value="Lactamase_B"/>
    <property type="match status" value="1"/>
</dbReference>
<dbReference type="PANTHER" id="PTHR42951">
    <property type="entry name" value="METALLO-BETA-LACTAMASE DOMAIN-CONTAINING"/>
    <property type="match status" value="1"/>
</dbReference>
<dbReference type="InterPro" id="IPR050855">
    <property type="entry name" value="NDM-1-like"/>
</dbReference>
<dbReference type="InterPro" id="IPR001279">
    <property type="entry name" value="Metallo-B-lactamas"/>
</dbReference>
<dbReference type="PROSITE" id="PS51318">
    <property type="entry name" value="TAT"/>
    <property type="match status" value="1"/>
</dbReference>
<keyword evidence="6" id="KW-1185">Reference proteome</keyword>
<organism evidence="5 6">
    <name type="scientific">Oceanicella actignis</name>
    <dbReference type="NCBI Taxonomy" id="1189325"/>
    <lineage>
        <taxon>Bacteria</taxon>
        <taxon>Pseudomonadati</taxon>
        <taxon>Pseudomonadota</taxon>
        <taxon>Alphaproteobacteria</taxon>
        <taxon>Rhodobacterales</taxon>
        <taxon>Paracoccaceae</taxon>
        <taxon>Oceanicella</taxon>
    </lineage>
</organism>
<dbReference type="RefSeq" id="WP_083581045.1">
    <property type="nucleotide sequence ID" value="NZ_FOHL01000002.1"/>
</dbReference>
<feature type="compositionally biased region" description="Low complexity" evidence="2">
    <location>
        <begin position="15"/>
        <end position="28"/>
    </location>
</feature>
<comment type="similarity">
    <text evidence="1">Belongs to the metallo-beta-lactamase superfamily. Class-B beta-lactamase family.</text>
</comment>
<evidence type="ECO:0000256" key="2">
    <source>
        <dbReference type="SAM" id="MobiDB-lite"/>
    </source>
</evidence>
<evidence type="ECO:0000256" key="3">
    <source>
        <dbReference type="SAM" id="Phobius"/>
    </source>
</evidence>
<keyword evidence="3" id="KW-1133">Transmembrane helix</keyword>
<gene>
    <name evidence="5" type="ORF">SAMN05216200_1014</name>
</gene>
<dbReference type="InterPro" id="IPR006311">
    <property type="entry name" value="TAT_signal"/>
</dbReference>